<dbReference type="KEGG" id="mcui:G8O30_15220"/>
<dbReference type="GO" id="GO:0006633">
    <property type="term" value="P:fatty acid biosynthetic process"/>
    <property type="evidence" value="ECO:0007669"/>
    <property type="project" value="UniProtKB-UniRule"/>
</dbReference>
<comment type="similarity">
    <text evidence="8">Belongs to the P-Pant transferase superfamily. AcpS family.</text>
</comment>
<gene>
    <name evidence="8" type="primary">acpS</name>
    <name evidence="10" type="ORF">G8O30_15220</name>
</gene>
<keyword evidence="4 8" id="KW-0276">Fatty acid metabolism</keyword>
<dbReference type="InterPro" id="IPR004568">
    <property type="entry name" value="Ppantetheine-prot_Trfase_dom"/>
</dbReference>
<evidence type="ECO:0000313" key="10">
    <source>
        <dbReference type="EMBL" id="QPC48185.1"/>
    </source>
</evidence>
<dbReference type="NCBIfam" id="TIGR00556">
    <property type="entry name" value="pantethn_trn"/>
    <property type="match status" value="1"/>
</dbReference>
<dbReference type="EMBL" id="CP049742">
    <property type="protein sequence ID" value="QPC48185.1"/>
    <property type="molecule type" value="Genomic_DNA"/>
</dbReference>
<keyword evidence="11" id="KW-1185">Reference proteome</keyword>
<comment type="subcellular location">
    <subcellularLocation>
        <location evidence="8">Cytoplasm</location>
    </subcellularLocation>
</comment>
<keyword evidence="8" id="KW-0963">Cytoplasm</keyword>
<dbReference type="GO" id="GO:0008897">
    <property type="term" value="F:holo-[acyl-carrier-protein] synthase activity"/>
    <property type="evidence" value="ECO:0007669"/>
    <property type="project" value="UniProtKB-UniRule"/>
</dbReference>
<name>A0A7S8HH74_9BACI</name>
<evidence type="ECO:0000256" key="8">
    <source>
        <dbReference type="HAMAP-Rule" id="MF_00101"/>
    </source>
</evidence>
<dbReference type="RefSeq" id="WP_239672869.1">
    <property type="nucleotide sequence ID" value="NZ_CP049742.1"/>
</dbReference>
<feature type="binding site" evidence="8">
    <location>
        <position position="8"/>
    </location>
    <ligand>
        <name>Mg(2+)</name>
        <dbReference type="ChEBI" id="CHEBI:18420"/>
    </ligand>
</feature>
<comment type="function">
    <text evidence="8">Transfers the 4'-phosphopantetheine moiety from coenzyme A to a Ser of acyl-carrier-protein.</text>
</comment>
<dbReference type="Pfam" id="PF01648">
    <property type="entry name" value="ACPS"/>
    <property type="match status" value="1"/>
</dbReference>
<dbReference type="Proteomes" id="UP000593626">
    <property type="component" value="Chromosome"/>
</dbReference>
<sequence length="129" mass="14474">MIIGLGIDMTEIDRMESLLTRKPSFIDRILTPKEKEMMPTTTNRRRAEWVAGRFAAKEAYSKALGTGIGEHCSFQDIEITKLPSGKPEITGPHPESQVAHVSITHSLHYAMAQVIIEERKGCVKPRQET</sequence>
<dbReference type="AlphaFoldDB" id="A0A7S8HH74"/>
<keyword evidence="2 8" id="KW-0808">Transferase</keyword>
<keyword evidence="3 8" id="KW-0479">Metal-binding</keyword>
<evidence type="ECO:0000259" key="9">
    <source>
        <dbReference type="Pfam" id="PF01648"/>
    </source>
</evidence>
<dbReference type="InterPro" id="IPR002582">
    <property type="entry name" value="ACPS"/>
</dbReference>
<proteinExistence type="inferred from homology"/>
<keyword evidence="6 8" id="KW-0443">Lipid metabolism</keyword>
<dbReference type="GO" id="GO:0000287">
    <property type="term" value="F:magnesium ion binding"/>
    <property type="evidence" value="ECO:0007669"/>
    <property type="project" value="UniProtKB-UniRule"/>
</dbReference>
<feature type="domain" description="4'-phosphopantetheinyl transferase" evidence="9">
    <location>
        <begin position="4"/>
        <end position="104"/>
    </location>
</feature>
<organism evidence="10 11">
    <name type="scientific">Mangrovibacillus cuniculi</name>
    <dbReference type="NCBI Taxonomy" id="2593652"/>
    <lineage>
        <taxon>Bacteria</taxon>
        <taxon>Bacillati</taxon>
        <taxon>Bacillota</taxon>
        <taxon>Bacilli</taxon>
        <taxon>Bacillales</taxon>
        <taxon>Bacillaceae</taxon>
        <taxon>Mangrovibacillus</taxon>
    </lineage>
</organism>
<dbReference type="NCBIfam" id="TIGR00516">
    <property type="entry name" value="acpS"/>
    <property type="match status" value="1"/>
</dbReference>
<comment type="catalytic activity">
    <reaction evidence="8">
        <text>apo-[ACP] + CoA = holo-[ACP] + adenosine 3',5'-bisphosphate + H(+)</text>
        <dbReference type="Rhea" id="RHEA:12068"/>
        <dbReference type="Rhea" id="RHEA-COMP:9685"/>
        <dbReference type="Rhea" id="RHEA-COMP:9690"/>
        <dbReference type="ChEBI" id="CHEBI:15378"/>
        <dbReference type="ChEBI" id="CHEBI:29999"/>
        <dbReference type="ChEBI" id="CHEBI:57287"/>
        <dbReference type="ChEBI" id="CHEBI:58343"/>
        <dbReference type="ChEBI" id="CHEBI:64479"/>
        <dbReference type="EC" id="2.7.8.7"/>
    </reaction>
</comment>
<evidence type="ECO:0000256" key="2">
    <source>
        <dbReference type="ARBA" id="ARBA00022679"/>
    </source>
</evidence>
<evidence type="ECO:0000256" key="1">
    <source>
        <dbReference type="ARBA" id="ARBA00022516"/>
    </source>
</evidence>
<accession>A0A7S8HH74</accession>
<evidence type="ECO:0000256" key="3">
    <source>
        <dbReference type="ARBA" id="ARBA00022723"/>
    </source>
</evidence>
<evidence type="ECO:0000256" key="4">
    <source>
        <dbReference type="ARBA" id="ARBA00022832"/>
    </source>
</evidence>
<comment type="cofactor">
    <cofactor evidence="8">
        <name>Mg(2+)</name>
        <dbReference type="ChEBI" id="CHEBI:18420"/>
    </cofactor>
</comment>
<feature type="binding site" evidence="8">
    <location>
        <position position="58"/>
    </location>
    <ligand>
        <name>Mg(2+)</name>
        <dbReference type="ChEBI" id="CHEBI:18420"/>
    </ligand>
</feature>
<evidence type="ECO:0000256" key="7">
    <source>
        <dbReference type="ARBA" id="ARBA00023160"/>
    </source>
</evidence>
<keyword evidence="5 8" id="KW-0460">Magnesium</keyword>
<dbReference type="HAMAP" id="MF_00101">
    <property type="entry name" value="AcpS"/>
    <property type="match status" value="1"/>
</dbReference>
<dbReference type="Gene3D" id="3.90.470.20">
    <property type="entry name" value="4'-phosphopantetheinyl transferase domain"/>
    <property type="match status" value="1"/>
</dbReference>
<keyword evidence="1 8" id="KW-0444">Lipid biosynthesis</keyword>
<dbReference type="SUPFAM" id="SSF56214">
    <property type="entry name" value="4'-phosphopantetheinyl transferase"/>
    <property type="match status" value="1"/>
</dbReference>
<reference evidence="10 11" key="1">
    <citation type="submission" date="2019-07" db="EMBL/GenBank/DDBJ databases">
        <title>Genome sequence of 2 isolates from Red Sea Mangroves.</title>
        <authorList>
            <person name="Sefrji F."/>
            <person name="Michoud G."/>
            <person name="Merlino G."/>
            <person name="Daffonchio D."/>
        </authorList>
    </citation>
    <scope>NUCLEOTIDE SEQUENCE [LARGE SCALE GENOMIC DNA]</scope>
    <source>
        <strain evidence="10 11">R1DC41</strain>
    </source>
</reference>
<evidence type="ECO:0000256" key="5">
    <source>
        <dbReference type="ARBA" id="ARBA00022842"/>
    </source>
</evidence>
<dbReference type="EC" id="2.7.8.7" evidence="8"/>
<evidence type="ECO:0000256" key="6">
    <source>
        <dbReference type="ARBA" id="ARBA00023098"/>
    </source>
</evidence>
<keyword evidence="7 8" id="KW-0275">Fatty acid biosynthesis</keyword>
<dbReference type="InterPro" id="IPR008278">
    <property type="entry name" value="4-PPantetheinyl_Trfase_dom"/>
</dbReference>
<dbReference type="InterPro" id="IPR037143">
    <property type="entry name" value="4-PPantetheinyl_Trfase_dom_sf"/>
</dbReference>
<dbReference type="GO" id="GO:0005737">
    <property type="term" value="C:cytoplasm"/>
    <property type="evidence" value="ECO:0007669"/>
    <property type="project" value="UniProtKB-SubCell"/>
</dbReference>
<protein>
    <recommendedName>
        <fullName evidence="8">Holo-[acyl-carrier-protein] synthase</fullName>
        <shortName evidence="8">Holo-ACP synthase</shortName>
        <ecNumber evidence="8">2.7.8.7</ecNumber>
    </recommendedName>
    <alternativeName>
        <fullName evidence="8">4'-phosphopantetheinyl transferase AcpS</fullName>
    </alternativeName>
</protein>
<evidence type="ECO:0000313" key="11">
    <source>
        <dbReference type="Proteomes" id="UP000593626"/>
    </source>
</evidence>